<reference evidence="9 10" key="1">
    <citation type="submission" date="2018-09" db="EMBL/GenBank/DDBJ databases">
        <title>Novel species of Arthrobacter.</title>
        <authorList>
            <person name="Liu Q."/>
            <person name="Xin Y.-H."/>
        </authorList>
    </citation>
    <scope>NUCLEOTIDE SEQUENCE [LARGE SCALE GENOMIC DNA]</scope>
    <source>
        <strain evidence="9 10">Hz2</strain>
    </source>
</reference>
<evidence type="ECO:0000256" key="6">
    <source>
        <dbReference type="ARBA" id="ARBA00023136"/>
    </source>
</evidence>
<dbReference type="OrthoDB" id="9775268at2"/>
<dbReference type="PROSITE" id="PS50850">
    <property type="entry name" value="MFS"/>
    <property type="match status" value="1"/>
</dbReference>
<dbReference type="CDD" id="cd06173">
    <property type="entry name" value="MFS_MefA_like"/>
    <property type="match status" value="1"/>
</dbReference>
<dbReference type="InterPro" id="IPR020846">
    <property type="entry name" value="MFS_dom"/>
</dbReference>
<evidence type="ECO:0000256" key="3">
    <source>
        <dbReference type="ARBA" id="ARBA00022475"/>
    </source>
</evidence>
<keyword evidence="6 7" id="KW-0472">Membrane</keyword>
<dbReference type="Pfam" id="PF05977">
    <property type="entry name" value="MFS_3"/>
    <property type="match status" value="1"/>
</dbReference>
<comment type="caution">
    <text evidence="9">The sequence shown here is derived from an EMBL/GenBank/DDBJ whole genome shotgun (WGS) entry which is preliminary data.</text>
</comment>
<dbReference type="InterPro" id="IPR036259">
    <property type="entry name" value="MFS_trans_sf"/>
</dbReference>
<protein>
    <submittedName>
        <fullName evidence="9">MFS transporter</fullName>
    </submittedName>
</protein>
<feature type="transmembrane region" description="Helical" evidence="7">
    <location>
        <begin position="283"/>
        <end position="306"/>
    </location>
</feature>
<keyword evidence="10" id="KW-1185">Reference proteome</keyword>
<evidence type="ECO:0000256" key="2">
    <source>
        <dbReference type="ARBA" id="ARBA00022448"/>
    </source>
</evidence>
<feature type="transmembrane region" description="Helical" evidence="7">
    <location>
        <begin position="233"/>
        <end position="252"/>
    </location>
</feature>
<feature type="transmembrane region" description="Helical" evidence="7">
    <location>
        <begin position="345"/>
        <end position="365"/>
    </location>
</feature>
<dbReference type="GO" id="GO:0005886">
    <property type="term" value="C:plasma membrane"/>
    <property type="evidence" value="ECO:0007669"/>
    <property type="project" value="UniProtKB-SubCell"/>
</dbReference>
<evidence type="ECO:0000256" key="5">
    <source>
        <dbReference type="ARBA" id="ARBA00022989"/>
    </source>
</evidence>
<feature type="transmembrane region" description="Helical" evidence="7">
    <location>
        <begin position="434"/>
        <end position="456"/>
    </location>
</feature>
<dbReference type="PANTHER" id="PTHR23513:SF11">
    <property type="entry name" value="STAPHYLOFERRIN A TRANSPORTER"/>
    <property type="match status" value="1"/>
</dbReference>
<keyword evidence="2" id="KW-0813">Transport</keyword>
<proteinExistence type="predicted"/>
<feature type="transmembrane region" description="Helical" evidence="7">
    <location>
        <begin position="318"/>
        <end position="338"/>
    </location>
</feature>
<evidence type="ECO:0000256" key="7">
    <source>
        <dbReference type="SAM" id="Phobius"/>
    </source>
</evidence>
<dbReference type="InterPro" id="IPR010290">
    <property type="entry name" value="TM_effector"/>
</dbReference>
<evidence type="ECO:0000256" key="4">
    <source>
        <dbReference type="ARBA" id="ARBA00022692"/>
    </source>
</evidence>
<evidence type="ECO:0000313" key="10">
    <source>
        <dbReference type="Proteomes" id="UP000272560"/>
    </source>
</evidence>
<dbReference type="Proteomes" id="UP000272560">
    <property type="component" value="Unassembled WGS sequence"/>
</dbReference>
<dbReference type="PANTHER" id="PTHR23513">
    <property type="entry name" value="INTEGRAL MEMBRANE EFFLUX PROTEIN-RELATED"/>
    <property type="match status" value="1"/>
</dbReference>
<evidence type="ECO:0000313" key="9">
    <source>
        <dbReference type="EMBL" id="RJT77282.1"/>
    </source>
</evidence>
<comment type="subcellular location">
    <subcellularLocation>
        <location evidence="1">Cell membrane</location>
        <topology evidence="1">Multi-pass membrane protein</topology>
    </subcellularLocation>
</comment>
<feature type="domain" description="Major facilitator superfamily (MFS) profile" evidence="8">
    <location>
        <begin position="239"/>
        <end position="486"/>
    </location>
</feature>
<organism evidence="9 10">
    <name type="scientific">Arthrobacter cheniae</name>
    <dbReference type="NCBI Taxonomy" id="1258888"/>
    <lineage>
        <taxon>Bacteria</taxon>
        <taxon>Bacillati</taxon>
        <taxon>Actinomycetota</taxon>
        <taxon>Actinomycetes</taxon>
        <taxon>Micrococcales</taxon>
        <taxon>Micrococcaceae</taxon>
        <taxon>Arthrobacter</taxon>
    </lineage>
</organism>
<feature type="transmembrane region" description="Helical" evidence="7">
    <location>
        <begin position="405"/>
        <end position="428"/>
    </location>
</feature>
<evidence type="ECO:0000259" key="8">
    <source>
        <dbReference type="PROSITE" id="PS50850"/>
    </source>
</evidence>
<dbReference type="SUPFAM" id="SSF103473">
    <property type="entry name" value="MFS general substrate transporter"/>
    <property type="match status" value="1"/>
</dbReference>
<keyword evidence="4 7" id="KW-0812">Transmembrane</keyword>
<feature type="transmembrane region" description="Helical" evidence="7">
    <location>
        <begin position="140"/>
        <end position="159"/>
    </location>
</feature>
<dbReference type="AlphaFoldDB" id="A0A3A5M7W6"/>
<dbReference type="EMBL" id="QZVT01000009">
    <property type="protein sequence ID" value="RJT77282.1"/>
    <property type="molecule type" value="Genomic_DNA"/>
</dbReference>
<dbReference type="GO" id="GO:0022857">
    <property type="term" value="F:transmembrane transporter activity"/>
    <property type="evidence" value="ECO:0007669"/>
    <property type="project" value="InterPro"/>
</dbReference>
<feature type="transmembrane region" description="Helical" evidence="7">
    <location>
        <begin position="371"/>
        <end position="393"/>
    </location>
</feature>
<accession>A0A3A5M7W6</accession>
<gene>
    <name evidence="9" type="ORF">D6T63_15195</name>
</gene>
<keyword evidence="5 7" id="KW-1133">Transmembrane helix</keyword>
<evidence type="ECO:0000256" key="1">
    <source>
        <dbReference type="ARBA" id="ARBA00004651"/>
    </source>
</evidence>
<name>A0A3A5M7W6_9MICC</name>
<dbReference type="Gene3D" id="1.20.1250.20">
    <property type="entry name" value="MFS general substrate transporter like domains"/>
    <property type="match status" value="1"/>
</dbReference>
<keyword evidence="3" id="KW-1003">Cell membrane</keyword>
<sequence length="486" mass="52500">MAARHRSRPWIVPTPRVQSPRVQTVTVPTPTRWSWASRRTTLRTNPTPSDASVAPQRGRRSLSTFRSLGIHNYRLWFIGASISNIGTWMQRTAQDWLVYDILTPQNASALGIVMALQLGPQLVISPWAGLIADTVDRRKLLAMTQIAMALLGAGLGLMVLLDVAVLWHVYAFALALGVVSAFDSPARQAFVSELVRDENLPNAVALNSASFNGARLIGPAVAGLLTAAVGPGWVFMINALTFGAMVYVLLALRTSELNRQPRQAPGKGRIRAGFSYVRHRPDLMIVLLAIFIVGTFGLNFAVFIASMARTEFGQDARVFGILSSVMAVGSLAGALLSARRERPRLRFIFGASAAFGVACLLAALAPNLWLFGLALVPVGLCALTLMTSANAYVQTTTDPVMRGRVMALYFAIFLGGTPLGAPVVGWVSDTFGPRWSLGVAAASGLVAAAVGIFWAWKYHEVRLRYDRSAPRRLRLDHEPGAADTSP</sequence>